<dbReference type="PANTHER" id="PTHR31902:SF14">
    <property type="entry name" value="ACTIN PATCHES DISTAL PROTEIN 1"/>
    <property type="match status" value="1"/>
</dbReference>
<dbReference type="SUPFAM" id="SSF52833">
    <property type="entry name" value="Thioredoxin-like"/>
    <property type="match status" value="1"/>
</dbReference>
<dbReference type="Gene3D" id="3.40.30.10">
    <property type="entry name" value="Glutaredoxin"/>
    <property type="match status" value="1"/>
</dbReference>
<dbReference type="PANTHER" id="PTHR31902">
    <property type="entry name" value="ACTIN PATCHES DISTAL PROTEIN 1"/>
    <property type="match status" value="1"/>
</dbReference>
<gene>
    <name evidence="3" type="ORF">Esi_0246_0041</name>
</gene>
<feature type="compositionally biased region" description="Low complexity" evidence="1">
    <location>
        <begin position="30"/>
        <end position="48"/>
    </location>
</feature>
<name>D7FT94_ECTSI</name>
<dbReference type="OMA" id="HIGGSQY"/>
<dbReference type="InterPro" id="IPR036249">
    <property type="entry name" value="Thioredoxin-like_sf"/>
</dbReference>
<evidence type="ECO:0000256" key="1">
    <source>
        <dbReference type="SAM" id="MobiDB-lite"/>
    </source>
</evidence>
<dbReference type="EMBL" id="FN648427">
    <property type="protein sequence ID" value="CBJ31360.1"/>
    <property type="molecule type" value="Genomic_DNA"/>
</dbReference>
<dbReference type="STRING" id="2880.D7FT94"/>
<evidence type="ECO:0000313" key="4">
    <source>
        <dbReference type="Proteomes" id="UP000002630"/>
    </source>
</evidence>
<dbReference type="EMBL" id="FN649741">
    <property type="protein sequence ID" value="CBJ31360.1"/>
    <property type="molecule type" value="Genomic_DNA"/>
</dbReference>
<sequence>MAPSSRQALAGASLVALGAGALLCARAYGSSSTATGSRSRGSSSAAGSEGDVSTSPGRKTAEVKETSEKMRKAGDGPAAPKEPCGGCDCGLMEPGPIEGTMHAYERHIIICSGHQNWPKVVEAEESSLAESLFNLCLGAGLIFTKKVALAAKKAGVPKTRQVKISACSEPSRGREGTTDVIVYPEGLIYSLSRDDTSSLEQFLNVQLINGEVATQLKPVPVSYKKMVLVCTHMSRDKRCGRAGPQVIGEMEKALQERGVGPDEIAVRGSSHFGGHKYAGVLIIYPQGDWFGLVSKKNAPAIVDKCVLGTEGMKTNWRGNMADPGTKKEPATKPEPATAAAAAAGPTPTQEPKSAESASINGGGPTSKPRRESVDGA</sequence>
<feature type="compositionally biased region" description="Polar residues" evidence="1">
    <location>
        <begin position="349"/>
        <end position="359"/>
    </location>
</feature>
<evidence type="ECO:0000313" key="3">
    <source>
        <dbReference type="EMBL" id="CBJ31360.1"/>
    </source>
</evidence>
<feature type="compositionally biased region" description="Basic and acidic residues" evidence="1">
    <location>
        <begin position="59"/>
        <end position="74"/>
    </location>
</feature>
<feature type="compositionally biased region" description="Low complexity" evidence="1">
    <location>
        <begin position="333"/>
        <end position="347"/>
    </location>
</feature>
<reference evidence="3 4" key="1">
    <citation type="journal article" date="2010" name="Nature">
        <title>The Ectocarpus genome and the independent evolution of multicellularity in brown algae.</title>
        <authorList>
            <person name="Cock J.M."/>
            <person name="Sterck L."/>
            <person name="Rouze P."/>
            <person name="Scornet D."/>
            <person name="Allen A.E."/>
            <person name="Amoutzias G."/>
            <person name="Anthouard V."/>
            <person name="Artiguenave F."/>
            <person name="Aury J.M."/>
            <person name="Badger J.H."/>
            <person name="Beszteri B."/>
            <person name="Billiau K."/>
            <person name="Bonnet E."/>
            <person name="Bothwell J.H."/>
            <person name="Bowler C."/>
            <person name="Boyen C."/>
            <person name="Brownlee C."/>
            <person name="Carrano C.J."/>
            <person name="Charrier B."/>
            <person name="Cho G.Y."/>
            <person name="Coelho S.M."/>
            <person name="Collen J."/>
            <person name="Corre E."/>
            <person name="Da Silva C."/>
            <person name="Delage L."/>
            <person name="Delaroque N."/>
            <person name="Dittami S.M."/>
            <person name="Doulbeau S."/>
            <person name="Elias M."/>
            <person name="Farnham G."/>
            <person name="Gachon C.M."/>
            <person name="Gschloessl B."/>
            <person name="Heesch S."/>
            <person name="Jabbari K."/>
            <person name="Jubin C."/>
            <person name="Kawai H."/>
            <person name="Kimura K."/>
            <person name="Kloareg B."/>
            <person name="Kupper F.C."/>
            <person name="Lang D."/>
            <person name="Le Bail A."/>
            <person name="Leblanc C."/>
            <person name="Lerouge P."/>
            <person name="Lohr M."/>
            <person name="Lopez P.J."/>
            <person name="Martens C."/>
            <person name="Maumus F."/>
            <person name="Michel G."/>
            <person name="Miranda-Saavedra D."/>
            <person name="Morales J."/>
            <person name="Moreau H."/>
            <person name="Motomura T."/>
            <person name="Nagasato C."/>
            <person name="Napoli C.A."/>
            <person name="Nelson D.R."/>
            <person name="Nyvall-Collen P."/>
            <person name="Peters A.F."/>
            <person name="Pommier C."/>
            <person name="Potin P."/>
            <person name="Poulain J."/>
            <person name="Quesneville H."/>
            <person name="Read B."/>
            <person name="Rensing S.A."/>
            <person name="Ritter A."/>
            <person name="Rousvoal S."/>
            <person name="Samanta M."/>
            <person name="Samson G."/>
            <person name="Schroeder D.C."/>
            <person name="Segurens B."/>
            <person name="Strittmatter M."/>
            <person name="Tonon T."/>
            <person name="Tregear J.W."/>
            <person name="Valentin K."/>
            <person name="von Dassow P."/>
            <person name="Yamagishi T."/>
            <person name="Van de Peer Y."/>
            <person name="Wincker P."/>
        </authorList>
    </citation>
    <scope>NUCLEOTIDE SEQUENCE [LARGE SCALE GENOMIC DNA]</scope>
    <source>
        <strain evidence="4">Ec32 / CCAP1310/4</strain>
    </source>
</reference>
<dbReference type="InterPro" id="IPR009737">
    <property type="entry name" value="Aim32/Apd1-like"/>
</dbReference>
<dbReference type="Proteomes" id="UP000002630">
    <property type="component" value="Linkage Group LG16"/>
</dbReference>
<evidence type="ECO:0000256" key="2">
    <source>
        <dbReference type="SAM" id="SignalP"/>
    </source>
</evidence>
<dbReference type="Pfam" id="PF06999">
    <property type="entry name" value="Suc_Fer-like"/>
    <property type="match status" value="1"/>
</dbReference>
<protein>
    <submittedName>
        <fullName evidence="3">Uncharacterized protein</fullName>
    </submittedName>
</protein>
<accession>D7FT94</accession>
<dbReference type="InParanoid" id="D7FT94"/>
<feature type="chain" id="PRO_5003095396" evidence="2">
    <location>
        <begin position="30"/>
        <end position="376"/>
    </location>
</feature>
<feature type="region of interest" description="Disordered" evidence="1">
    <location>
        <begin position="30"/>
        <end position="81"/>
    </location>
</feature>
<dbReference type="OrthoDB" id="10253744at2759"/>
<dbReference type="eggNOG" id="ENOG502S6XF">
    <property type="taxonomic scope" value="Eukaryota"/>
</dbReference>
<proteinExistence type="predicted"/>
<feature type="signal peptide" evidence="2">
    <location>
        <begin position="1"/>
        <end position="29"/>
    </location>
</feature>
<dbReference type="CDD" id="cd03062">
    <property type="entry name" value="TRX_Fd_Sucrase"/>
    <property type="match status" value="1"/>
</dbReference>
<feature type="region of interest" description="Disordered" evidence="1">
    <location>
        <begin position="313"/>
        <end position="376"/>
    </location>
</feature>
<organism evidence="3 4">
    <name type="scientific">Ectocarpus siliculosus</name>
    <name type="common">Brown alga</name>
    <name type="synonym">Conferva siliculosa</name>
    <dbReference type="NCBI Taxonomy" id="2880"/>
    <lineage>
        <taxon>Eukaryota</taxon>
        <taxon>Sar</taxon>
        <taxon>Stramenopiles</taxon>
        <taxon>Ochrophyta</taxon>
        <taxon>PX clade</taxon>
        <taxon>Phaeophyceae</taxon>
        <taxon>Ectocarpales</taxon>
        <taxon>Ectocarpaceae</taxon>
        <taxon>Ectocarpus</taxon>
    </lineage>
</organism>
<keyword evidence="4" id="KW-1185">Reference proteome</keyword>
<keyword evidence="2" id="KW-0732">Signal</keyword>
<dbReference type="AlphaFoldDB" id="D7FT94"/>